<proteinExistence type="predicted"/>
<dbReference type="PANTHER" id="PTHR43194:SF2">
    <property type="entry name" value="PEROXISOMAL MEMBRANE PROTEIN LPX1"/>
    <property type="match status" value="1"/>
</dbReference>
<reference evidence="4" key="1">
    <citation type="submission" date="2017-06" db="EMBL/GenBank/DDBJ databases">
        <authorList>
            <person name="LiPuma J."/>
            <person name="Spilker T."/>
        </authorList>
    </citation>
    <scope>NUCLEOTIDE SEQUENCE [LARGE SCALE GENOMIC DNA]</scope>
    <source>
        <strain evidence="4">AU17325</strain>
    </source>
</reference>
<dbReference type="Gene3D" id="3.40.50.1820">
    <property type="entry name" value="alpha/beta hydrolase"/>
    <property type="match status" value="1"/>
</dbReference>
<protein>
    <submittedName>
        <fullName evidence="3">Alpha/beta hydrolase</fullName>
    </submittedName>
</protein>
<comment type="caution">
    <text evidence="3">The sequence shown here is derived from an EMBL/GenBank/DDBJ whole genome shotgun (WGS) entry which is preliminary data.</text>
</comment>
<keyword evidence="3" id="KW-0378">Hydrolase</keyword>
<dbReference type="PANTHER" id="PTHR43194">
    <property type="entry name" value="HYDROLASE ALPHA/BETA FOLD FAMILY"/>
    <property type="match status" value="1"/>
</dbReference>
<feature type="domain" description="AB hydrolase-1" evidence="2">
    <location>
        <begin position="66"/>
        <end position="299"/>
    </location>
</feature>
<dbReference type="EMBL" id="NKFA01000027">
    <property type="protein sequence ID" value="OXI35928.1"/>
    <property type="molecule type" value="Genomic_DNA"/>
</dbReference>
<feature type="signal peptide" evidence="1">
    <location>
        <begin position="1"/>
        <end position="34"/>
    </location>
</feature>
<sequence>MAMFEAIKKRTGISRIFCGSVLLAGLLASTAACSDQSGAPAATAAPSTAAVSATTASQPAAHPRTIVFIHGMFMTPKAWDNWQAYFQKLGYHTIAPAWPLHDGTLEQQRSPEAQAALGKLTLDEVIERYRQVLRQLPEKPIVIGHSMGGLVAQKLLSEGLAAKAVAIDSAPASGLIVAKWSFIKSNWPVISPFANVDEPFAPTFDDFRYAFANCVPEAEAQQLYRDYAVPESRRVGRGTSSKVAEIDFTKPHGPLLMIGGEDDHIIPAALNLKNFQKYSDASSVADFHQFDGQCHVLIVDQNWKDVASYVNGWLDKH</sequence>
<evidence type="ECO:0000313" key="3">
    <source>
        <dbReference type="EMBL" id="OXI35928.1"/>
    </source>
</evidence>
<evidence type="ECO:0000313" key="4">
    <source>
        <dbReference type="Proteomes" id="UP000214600"/>
    </source>
</evidence>
<organism evidence="3 4">
    <name type="scientific">Burkholderia aenigmatica</name>
    <dbReference type="NCBI Taxonomy" id="2015348"/>
    <lineage>
        <taxon>Bacteria</taxon>
        <taxon>Pseudomonadati</taxon>
        <taxon>Pseudomonadota</taxon>
        <taxon>Betaproteobacteria</taxon>
        <taxon>Burkholderiales</taxon>
        <taxon>Burkholderiaceae</taxon>
        <taxon>Burkholderia</taxon>
        <taxon>Burkholderia cepacia complex</taxon>
    </lineage>
</organism>
<dbReference type="InterPro" id="IPR029058">
    <property type="entry name" value="AB_hydrolase_fold"/>
</dbReference>
<dbReference type="AlphaFoldDB" id="A0A228I0G5"/>
<accession>A0A228I0G5</accession>
<evidence type="ECO:0000256" key="1">
    <source>
        <dbReference type="SAM" id="SignalP"/>
    </source>
</evidence>
<dbReference type="SUPFAM" id="SSF53474">
    <property type="entry name" value="alpha/beta-Hydrolases"/>
    <property type="match status" value="1"/>
</dbReference>
<dbReference type="InterPro" id="IPR050228">
    <property type="entry name" value="Carboxylesterase_BioH"/>
</dbReference>
<dbReference type="OrthoDB" id="9806902at2"/>
<evidence type="ECO:0000259" key="2">
    <source>
        <dbReference type="Pfam" id="PF12697"/>
    </source>
</evidence>
<dbReference type="Proteomes" id="UP000214600">
    <property type="component" value="Unassembled WGS sequence"/>
</dbReference>
<feature type="chain" id="PRO_5013302609" evidence="1">
    <location>
        <begin position="35"/>
        <end position="317"/>
    </location>
</feature>
<gene>
    <name evidence="3" type="ORF">CFB84_36680</name>
</gene>
<name>A0A228I0G5_9BURK</name>
<dbReference type="InterPro" id="IPR000073">
    <property type="entry name" value="AB_hydrolase_1"/>
</dbReference>
<dbReference type="Pfam" id="PF12697">
    <property type="entry name" value="Abhydrolase_6"/>
    <property type="match status" value="1"/>
</dbReference>
<reference evidence="3 4" key="2">
    <citation type="submission" date="2017-08" db="EMBL/GenBank/DDBJ databases">
        <title>WGS of novel Burkholderia cepaca complex species.</title>
        <authorList>
            <person name="Lipuma J."/>
            <person name="Spilker T."/>
        </authorList>
    </citation>
    <scope>NUCLEOTIDE SEQUENCE [LARGE SCALE GENOMIC DNA]</scope>
    <source>
        <strain evidence="3 4">AU17325</strain>
    </source>
</reference>
<keyword evidence="1" id="KW-0732">Signal</keyword>
<dbReference type="GO" id="GO:0016787">
    <property type="term" value="F:hydrolase activity"/>
    <property type="evidence" value="ECO:0007669"/>
    <property type="project" value="UniProtKB-KW"/>
</dbReference>